<dbReference type="PANTHER" id="PTHR30471:SF3">
    <property type="entry name" value="UPF0758 PROTEIN YEES-RELATED"/>
    <property type="match status" value="1"/>
</dbReference>
<dbReference type="PANTHER" id="PTHR30471">
    <property type="entry name" value="DNA REPAIR PROTEIN RADC"/>
    <property type="match status" value="1"/>
</dbReference>
<sequence>MKINDLANHQKPRERMLNYGASHLSHAELLAILINTGRKGYSSLDIANELLKSIVNLKELKHLSINDLNKIKGVGLYKALTLKAAFELGERMHSGSVDDKIQINSPKDVADFMMGKMEHLTQEKFIALFLNSKNIIIKQKTIFMGTLNSAIVHPREIYSEAVKCASNAIIVLHNHPSGDTTPSLEDIKTTDRLRECGDILGIQLLDHVIIGDHTYLSMVEEGYFDI</sequence>
<accession>A0A380HKK7</accession>
<dbReference type="Proteomes" id="UP000254707">
    <property type="component" value="Unassembled WGS sequence"/>
</dbReference>
<dbReference type="NCBIfam" id="TIGR00608">
    <property type="entry name" value="radc"/>
    <property type="match status" value="1"/>
</dbReference>
<dbReference type="InterPro" id="IPR001405">
    <property type="entry name" value="UPF0758"/>
</dbReference>
<proteinExistence type="inferred from homology"/>
<name>A0A380HKK7_STASA</name>
<dbReference type="PROSITE" id="PS50249">
    <property type="entry name" value="MPN"/>
    <property type="match status" value="1"/>
</dbReference>
<protein>
    <submittedName>
        <fullName evidence="9">DNA repair protein</fullName>
    </submittedName>
</protein>
<gene>
    <name evidence="9" type="ORF">NCTC7688_01390</name>
</gene>
<keyword evidence="4" id="KW-0378">Hydrolase</keyword>
<dbReference type="InterPro" id="IPR010994">
    <property type="entry name" value="RuvA_2-like"/>
</dbReference>
<dbReference type="CDD" id="cd08071">
    <property type="entry name" value="MPN_DUF2466"/>
    <property type="match status" value="1"/>
</dbReference>
<organism evidence="9 10">
    <name type="scientific">Staphylococcus saprophyticus</name>
    <dbReference type="NCBI Taxonomy" id="29385"/>
    <lineage>
        <taxon>Bacteria</taxon>
        <taxon>Bacillati</taxon>
        <taxon>Bacillota</taxon>
        <taxon>Bacilli</taxon>
        <taxon>Bacillales</taxon>
        <taxon>Staphylococcaceae</taxon>
        <taxon>Staphylococcus</taxon>
    </lineage>
</organism>
<dbReference type="Pfam" id="PF04002">
    <property type="entry name" value="RadC"/>
    <property type="match status" value="1"/>
</dbReference>
<evidence type="ECO:0000256" key="2">
    <source>
        <dbReference type="ARBA" id="ARBA00022670"/>
    </source>
</evidence>
<dbReference type="NCBIfam" id="NF000642">
    <property type="entry name" value="PRK00024.1"/>
    <property type="match status" value="1"/>
</dbReference>
<keyword evidence="2" id="KW-0645">Protease</keyword>
<evidence type="ECO:0000256" key="7">
    <source>
        <dbReference type="RuleBase" id="RU003797"/>
    </source>
</evidence>
<dbReference type="InterPro" id="IPR025657">
    <property type="entry name" value="RadC_JAB"/>
</dbReference>
<reference evidence="9 10" key="1">
    <citation type="submission" date="2018-06" db="EMBL/GenBank/DDBJ databases">
        <authorList>
            <consortium name="Pathogen Informatics"/>
            <person name="Doyle S."/>
        </authorList>
    </citation>
    <scope>NUCLEOTIDE SEQUENCE [LARGE SCALE GENOMIC DNA]</scope>
    <source>
        <strain evidence="9 10">NCTC7688</strain>
    </source>
</reference>
<evidence type="ECO:0000259" key="8">
    <source>
        <dbReference type="PROSITE" id="PS50249"/>
    </source>
</evidence>
<dbReference type="InterPro" id="IPR046778">
    <property type="entry name" value="UPF0758_N"/>
</dbReference>
<dbReference type="InterPro" id="IPR020891">
    <property type="entry name" value="UPF0758_CS"/>
</dbReference>
<dbReference type="EMBL" id="UHED01000001">
    <property type="protein sequence ID" value="SUM82828.1"/>
    <property type="molecule type" value="Genomic_DNA"/>
</dbReference>
<dbReference type="Pfam" id="PF20582">
    <property type="entry name" value="UPF0758_N"/>
    <property type="match status" value="1"/>
</dbReference>
<dbReference type="GO" id="GO:0046872">
    <property type="term" value="F:metal ion binding"/>
    <property type="evidence" value="ECO:0007669"/>
    <property type="project" value="UniProtKB-KW"/>
</dbReference>
<evidence type="ECO:0000313" key="9">
    <source>
        <dbReference type="EMBL" id="SUM82828.1"/>
    </source>
</evidence>
<evidence type="ECO:0000256" key="6">
    <source>
        <dbReference type="ARBA" id="ARBA00023049"/>
    </source>
</evidence>
<dbReference type="GO" id="GO:0006508">
    <property type="term" value="P:proteolysis"/>
    <property type="evidence" value="ECO:0007669"/>
    <property type="project" value="UniProtKB-KW"/>
</dbReference>
<dbReference type="Gene3D" id="3.40.140.10">
    <property type="entry name" value="Cytidine Deaminase, domain 2"/>
    <property type="match status" value="1"/>
</dbReference>
<comment type="similarity">
    <text evidence="1 7">Belongs to the UPF0758 family.</text>
</comment>
<evidence type="ECO:0000256" key="4">
    <source>
        <dbReference type="ARBA" id="ARBA00022801"/>
    </source>
</evidence>
<evidence type="ECO:0000256" key="1">
    <source>
        <dbReference type="ARBA" id="ARBA00010243"/>
    </source>
</evidence>
<dbReference type="RefSeq" id="WP_041080563.1">
    <property type="nucleotide sequence ID" value="NZ_CAXOKG010000001.1"/>
</dbReference>
<dbReference type="AlphaFoldDB" id="A0A380HKK7"/>
<keyword evidence="6" id="KW-0482">Metalloprotease</keyword>
<dbReference type="PROSITE" id="PS01302">
    <property type="entry name" value="UPF0758"/>
    <property type="match status" value="1"/>
</dbReference>
<keyword evidence="3" id="KW-0479">Metal-binding</keyword>
<dbReference type="SUPFAM" id="SSF47781">
    <property type="entry name" value="RuvA domain 2-like"/>
    <property type="match status" value="1"/>
</dbReference>
<feature type="domain" description="MPN" evidence="8">
    <location>
        <begin position="102"/>
        <end position="224"/>
    </location>
</feature>
<dbReference type="GO" id="GO:0008237">
    <property type="term" value="F:metallopeptidase activity"/>
    <property type="evidence" value="ECO:0007669"/>
    <property type="project" value="UniProtKB-KW"/>
</dbReference>
<dbReference type="InterPro" id="IPR037518">
    <property type="entry name" value="MPN"/>
</dbReference>
<evidence type="ECO:0000256" key="3">
    <source>
        <dbReference type="ARBA" id="ARBA00022723"/>
    </source>
</evidence>
<keyword evidence="5" id="KW-0862">Zinc</keyword>
<evidence type="ECO:0000313" key="10">
    <source>
        <dbReference type="Proteomes" id="UP000254707"/>
    </source>
</evidence>
<evidence type="ECO:0000256" key="5">
    <source>
        <dbReference type="ARBA" id="ARBA00022833"/>
    </source>
</evidence>